<comment type="caution">
    <text evidence="1">The sequence shown here is derived from an EMBL/GenBank/DDBJ whole genome shotgun (WGS) entry which is preliminary data.</text>
</comment>
<sequence>MSNQQYNYSSNNGYAQVPGAPQANRGYDYSQFQYQAQPQYQQPQQQIQSQATYPQLQKQISTGTVATSTPVTISQQPGYSVAAGNTGYMVGQQQQQQQQQQQLQQQQLVQDYGYGRYGYTNSAAQYNQYQTSQPQITAGRLQVTPSYGPSATTYSPVTQDTKTAVSGATASTKQYSNTSTSSVADSIGQIQPANSRPKVTTTMWEDEKTLCYQVEANGVSVVRRSDNNMINGTKLLNVARMTRGRRDGILKSEKTRHVVKIGSMHLKGVWIPFDRALFMAQREGIVDILYPLFVKDIKRVIQKGAPTPSSSSSVAATKSSQTESSQSSAVSSAHTASGADYASSLSTATTAPASSSTIADKVLPAVSGANTAAVARTYPSGSYVSSTGSVGNTSQYASYYQASGDQQAHQQPYYYSYSNYQQPAQSRQGQQISQPQIHNPQQTSQQR</sequence>
<dbReference type="EMBL" id="BSXV01000485">
    <property type="protein sequence ID" value="GME89300.1"/>
    <property type="molecule type" value="Genomic_DNA"/>
</dbReference>
<organism evidence="1 2">
    <name type="scientific">Candida boidinii</name>
    <name type="common">Yeast</name>
    <dbReference type="NCBI Taxonomy" id="5477"/>
    <lineage>
        <taxon>Eukaryota</taxon>
        <taxon>Fungi</taxon>
        <taxon>Dikarya</taxon>
        <taxon>Ascomycota</taxon>
        <taxon>Saccharomycotina</taxon>
        <taxon>Pichiomycetes</taxon>
        <taxon>Pichiales</taxon>
        <taxon>Pichiaceae</taxon>
        <taxon>Ogataea</taxon>
        <taxon>Ogataea/Candida clade</taxon>
    </lineage>
</organism>
<dbReference type="Proteomes" id="UP001165101">
    <property type="component" value="Unassembled WGS sequence"/>
</dbReference>
<accession>A0ACB5TJ66</accession>
<evidence type="ECO:0000313" key="1">
    <source>
        <dbReference type="EMBL" id="GME89300.1"/>
    </source>
</evidence>
<gene>
    <name evidence="1" type="ORF">Cboi01_000134100</name>
</gene>
<protein>
    <submittedName>
        <fullName evidence="1">Unnamed protein product</fullName>
    </submittedName>
</protein>
<evidence type="ECO:0000313" key="2">
    <source>
        <dbReference type="Proteomes" id="UP001165101"/>
    </source>
</evidence>
<keyword evidence="2" id="KW-1185">Reference proteome</keyword>
<reference evidence="1" key="1">
    <citation type="submission" date="2023-04" db="EMBL/GenBank/DDBJ databases">
        <title>Candida boidinii NBRC 1967.</title>
        <authorList>
            <person name="Ichikawa N."/>
            <person name="Sato H."/>
            <person name="Tonouchi N."/>
        </authorList>
    </citation>
    <scope>NUCLEOTIDE SEQUENCE</scope>
    <source>
        <strain evidence="1">NBRC 1967</strain>
    </source>
</reference>
<proteinExistence type="predicted"/>
<name>A0ACB5TJ66_CANBO</name>